<comment type="caution">
    <text evidence="2">The sequence shown here is derived from an EMBL/GenBank/DDBJ whole genome shotgun (WGS) entry which is preliminary data.</text>
</comment>
<feature type="chain" id="PRO_5045327151" description="Lipocalin-like domain-containing protein" evidence="1">
    <location>
        <begin position="21"/>
        <end position="157"/>
    </location>
</feature>
<dbReference type="RefSeq" id="WP_206588683.1">
    <property type="nucleotide sequence ID" value="NZ_JAFKCU010000008.1"/>
</dbReference>
<proteinExistence type="predicted"/>
<evidence type="ECO:0000256" key="1">
    <source>
        <dbReference type="SAM" id="SignalP"/>
    </source>
</evidence>
<sequence>MRRVFLLFLLALGFSLNGCIDDPKINPDDLIGRWESVNPDPNDPDFAIVLYYEMKGDFTLEEGFLKRNLKNNEELYRFMATSEYFTKNGFLEFRNYKTFRAIENQGTEEYVPKNQLVKYGTPISRKMPYKLLENNTVLSVYQGCPADFCYDVLYDKK</sequence>
<gene>
    <name evidence="2" type="ORF">J0A69_21445</name>
</gene>
<dbReference type="EMBL" id="JAFKCU010000008">
    <property type="protein sequence ID" value="MBN7818019.1"/>
    <property type="molecule type" value="Genomic_DNA"/>
</dbReference>
<feature type="signal peptide" evidence="1">
    <location>
        <begin position="1"/>
        <end position="20"/>
    </location>
</feature>
<reference evidence="2 3" key="1">
    <citation type="submission" date="2021-03" db="EMBL/GenBank/DDBJ databases">
        <title>novel species isolated from a fishpond in China.</title>
        <authorList>
            <person name="Lu H."/>
            <person name="Cai Z."/>
        </authorList>
    </citation>
    <scope>NUCLEOTIDE SEQUENCE [LARGE SCALE GENOMIC DNA]</scope>
    <source>
        <strain evidence="2 3">YJ13C</strain>
    </source>
</reference>
<keyword evidence="3" id="KW-1185">Reference proteome</keyword>
<evidence type="ECO:0008006" key="4">
    <source>
        <dbReference type="Google" id="ProtNLM"/>
    </source>
</evidence>
<name>A0ABS3CQT3_9BACT</name>
<dbReference type="Proteomes" id="UP000664480">
    <property type="component" value="Unassembled WGS sequence"/>
</dbReference>
<accession>A0ABS3CQT3</accession>
<protein>
    <recommendedName>
        <fullName evidence="4">Lipocalin-like domain-containing protein</fullName>
    </recommendedName>
</protein>
<organism evidence="2 3">
    <name type="scientific">Algoriphagus pacificus</name>
    <dbReference type="NCBI Taxonomy" id="2811234"/>
    <lineage>
        <taxon>Bacteria</taxon>
        <taxon>Pseudomonadati</taxon>
        <taxon>Bacteroidota</taxon>
        <taxon>Cytophagia</taxon>
        <taxon>Cytophagales</taxon>
        <taxon>Cyclobacteriaceae</taxon>
        <taxon>Algoriphagus</taxon>
    </lineage>
</organism>
<evidence type="ECO:0000313" key="3">
    <source>
        <dbReference type="Proteomes" id="UP000664480"/>
    </source>
</evidence>
<keyword evidence="1" id="KW-0732">Signal</keyword>
<evidence type="ECO:0000313" key="2">
    <source>
        <dbReference type="EMBL" id="MBN7818019.1"/>
    </source>
</evidence>